<evidence type="ECO:0000313" key="1">
    <source>
        <dbReference type="EMBL" id="SVB63805.1"/>
    </source>
</evidence>
<dbReference type="EMBL" id="UINC01050624">
    <property type="protein sequence ID" value="SVB63805.1"/>
    <property type="molecule type" value="Genomic_DNA"/>
</dbReference>
<dbReference type="AlphaFoldDB" id="A0A382FMF7"/>
<gene>
    <name evidence="1" type="ORF">METZ01_LOCUS216659</name>
</gene>
<sequence length="30" mass="3628">MDIHIRKILIKFLRKQAVLDFQMQIETLDA</sequence>
<accession>A0A382FMF7</accession>
<name>A0A382FMF7_9ZZZZ</name>
<protein>
    <submittedName>
        <fullName evidence="1">Uncharacterized protein</fullName>
    </submittedName>
</protein>
<reference evidence="1" key="1">
    <citation type="submission" date="2018-05" db="EMBL/GenBank/DDBJ databases">
        <authorList>
            <person name="Lanie J.A."/>
            <person name="Ng W.-L."/>
            <person name="Kazmierczak K.M."/>
            <person name="Andrzejewski T.M."/>
            <person name="Davidsen T.M."/>
            <person name="Wayne K.J."/>
            <person name="Tettelin H."/>
            <person name="Glass J.I."/>
            <person name="Rusch D."/>
            <person name="Podicherti R."/>
            <person name="Tsui H.-C.T."/>
            <person name="Winkler M.E."/>
        </authorList>
    </citation>
    <scope>NUCLEOTIDE SEQUENCE</scope>
</reference>
<proteinExistence type="predicted"/>
<organism evidence="1">
    <name type="scientific">marine metagenome</name>
    <dbReference type="NCBI Taxonomy" id="408172"/>
    <lineage>
        <taxon>unclassified sequences</taxon>
        <taxon>metagenomes</taxon>
        <taxon>ecological metagenomes</taxon>
    </lineage>
</organism>